<evidence type="ECO:0000313" key="3">
    <source>
        <dbReference type="Proteomes" id="UP000546642"/>
    </source>
</evidence>
<dbReference type="RefSeq" id="WP_343070456.1">
    <property type="nucleotide sequence ID" value="NZ_JACHDS010000001.1"/>
</dbReference>
<protein>
    <recommendedName>
        <fullName evidence="1">DUF397 domain-containing protein</fullName>
    </recommendedName>
</protein>
<feature type="domain" description="DUF397" evidence="1">
    <location>
        <begin position="7"/>
        <end position="59"/>
    </location>
</feature>
<evidence type="ECO:0000313" key="2">
    <source>
        <dbReference type="EMBL" id="MBB6171379.1"/>
    </source>
</evidence>
<gene>
    <name evidence="2" type="ORF">HNR23_001439</name>
</gene>
<organism evidence="2 3">
    <name type="scientific">Nocardiopsis mwathae</name>
    <dbReference type="NCBI Taxonomy" id="1472723"/>
    <lineage>
        <taxon>Bacteria</taxon>
        <taxon>Bacillati</taxon>
        <taxon>Actinomycetota</taxon>
        <taxon>Actinomycetes</taxon>
        <taxon>Streptosporangiales</taxon>
        <taxon>Nocardiopsidaceae</taxon>
        <taxon>Nocardiopsis</taxon>
    </lineage>
</organism>
<proteinExistence type="predicted"/>
<dbReference type="Proteomes" id="UP000546642">
    <property type="component" value="Unassembled WGS sequence"/>
</dbReference>
<dbReference type="Pfam" id="PF04149">
    <property type="entry name" value="DUF397"/>
    <property type="match status" value="1"/>
</dbReference>
<dbReference type="AlphaFoldDB" id="A0A7X0D5R8"/>
<keyword evidence="3" id="KW-1185">Reference proteome</keyword>
<dbReference type="InterPro" id="IPR007278">
    <property type="entry name" value="DUF397"/>
</dbReference>
<evidence type="ECO:0000259" key="1">
    <source>
        <dbReference type="Pfam" id="PF04149"/>
    </source>
</evidence>
<reference evidence="2 3" key="1">
    <citation type="submission" date="2020-08" db="EMBL/GenBank/DDBJ databases">
        <title>Sequencing the genomes of 1000 actinobacteria strains.</title>
        <authorList>
            <person name="Klenk H.-P."/>
        </authorList>
    </citation>
    <scope>NUCLEOTIDE SEQUENCE [LARGE SCALE GENOMIC DNA]</scope>
    <source>
        <strain evidence="2 3">DSM 46659</strain>
    </source>
</reference>
<accession>A0A7X0D5R8</accession>
<name>A0A7X0D5R8_9ACTN</name>
<sequence>MNITESAWHKSSYSKAEANCVEAVCVASGNAAIRDTRNRHLGHLTVPVQEWAAFLSGVRTERL</sequence>
<comment type="caution">
    <text evidence="2">The sequence shown here is derived from an EMBL/GenBank/DDBJ whole genome shotgun (WGS) entry which is preliminary data.</text>
</comment>
<dbReference type="EMBL" id="JACHDS010000001">
    <property type="protein sequence ID" value="MBB6171379.1"/>
    <property type="molecule type" value="Genomic_DNA"/>
</dbReference>